<evidence type="ECO:0000313" key="5">
    <source>
        <dbReference type="EMBL" id="MSU08623.1"/>
    </source>
</evidence>
<evidence type="ECO:0000313" key="6">
    <source>
        <dbReference type="Proteomes" id="UP000433181"/>
    </source>
</evidence>
<organism evidence="5 6">
    <name type="scientific">Anaerovibrio slackiae</name>
    <dbReference type="NCBI Taxonomy" id="2652309"/>
    <lineage>
        <taxon>Bacteria</taxon>
        <taxon>Bacillati</taxon>
        <taxon>Bacillota</taxon>
        <taxon>Negativicutes</taxon>
        <taxon>Selenomonadales</taxon>
        <taxon>Selenomonadaceae</taxon>
        <taxon>Anaerovibrio</taxon>
    </lineage>
</organism>
<dbReference type="NCBIfam" id="TIGR01414">
    <property type="entry name" value="autotrans_barl"/>
    <property type="match status" value="1"/>
</dbReference>
<keyword evidence="3" id="KW-0732">Signal</keyword>
<keyword evidence="6" id="KW-1185">Reference proteome</keyword>
<feature type="chain" id="PRO_5039103763" evidence="3">
    <location>
        <begin position="26"/>
        <end position="710"/>
    </location>
</feature>
<evidence type="ECO:0000256" key="3">
    <source>
        <dbReference type="SAM" id="SignalP"/>
    </source>
</evidence>
<evidence type="ECO:0000256" key="1">
    <source>
        <dbReference type="SAM" id="Coils"/>
    </source>
</evidence>
<evidence type="ECO:0000256" key="2">
    <source>
        <dbReference type="SAM" id="MobiDB-lite"/>
    </source>
</evidence>
<dbReference type="SUPFAM" id="SSF103515">
    <property type="entry name" value="Autotransporter"/>
    <property type="match status" value="1"/>
</dbReference>
<sequence>MRMKKSNKKLAALVGLTLGFYAAHSVTLYDAPLNDGWGISVACAEESGGEGSGGEGSGGEGSGGEGSGGEGSGGEGSGGEGSGGEGSGGEGSGGEGSGGEGSGGEGSGGEGSGGEGSGGEGSGGEGSGGEGSGGEGSGGEGSGGEGSGGEGSGGEGSGGEGSGGEGSGGEGSGGEGSGGEGSGGEGSGGEGSGGEGSGGEGSGGEGSGGEGSGGEGSGGEGSGGEGSGGEGSGGEGSGGEGSGGEGSGGEGSGGEGSGGEGSGGEGSGGEGSGGEGSGGEGSGGEGSGGEGSESGIESAIAAADEVLQSVSEAVGGIVELDAVKVASVDPFKSVLPNANDIAKLLNPSAEQIAEISAARSALLEARAELVAFVNNSRVRISTEEAVQQIAEIDERLDALDLEKQAARITAAVQQAGKTAAAPGVTSARAATAITNVLTNNVVNRTAEIRGFASAVDEGRPAPDKMWFQYKHTNMDVDGGDVYNKSTINTNNFQLGYDTQIGENDYLGAYIGTTTGNADFNGPAQSGRIDIDNSFDFGVYGTHMLPNDQYIDYMIHTGKFDSEYDSSKWGTTDTGAMLGYGAKISQSDRLTLNPYIQLAYDKISVDSYTTRVGNVIKSDDSNNWTAKLGVNLIDASGLYGGVAYSRGLSGSYNAYINGVAMPTNDYNANVLYLSLGYRASMAKNAVLDLSMEKTFMDYKGWTAAGKVNFYF</sequence>
<feature type="domain" description="Autotransporter" evidence="4">
    <location>
        <begin position="458"/>
        <end position="710"/>
    </location>
</feature>
<dbReference type="GeneID" id="96778554"/>
<feature type="coiled-coil region" evidence="1">
    <location>
        <begin position="382"/>
        <end position="409"/>
    </location>
</feature>
<dbReference type="InterPro" id="IPR006315">
    <property type="entry name" value="OM_autotransptr_brl_dom"/>
</dbReference>
<dbReference type="InterPro" id="IPR005546">
    <property type="entry name" value="Autotransporte_beta"/>
</dbReference>
<feature type="compositionally biased region" description="Gly residues" evidence="2">
    <location>
        <begin position="49"/>
        <end position="292"/>
    </location>
</feature>
<gene>
    <name evidence="5" type="ORF">FYJ84_06450</name>
</gene>
<dbReference type="SMART" id="SM00869">
    <property type="entry name" value="Autotransporter"/>
    <property type="match status" value="1"/>
</dbReference>
<dbReference type="Pfam" id="PF03797">
    <property type="entry name" value="Autotransporter"/>
    <property type="match status" value="1"/>
</dbReference>
<comment type="caution">
    <text evidence="5">The sequence shown here is derived from an EMBL/GenBank/DDBJ whole genome shotgun (WGS) entry which is preliminary data.</text>
</comment>
<dbReference type="RefSeq" id="WP_154406786.1">
    <property type="nucleotide sequence ID" value="NZ_VUNR01000010.1"/>
</dbReference>
<dbReference type="AlphaFoldDB" id="A0A6I2UAT3"/>
<dbReference type="GO" id="GO:0019867">
    <property type="term" value="C:outer membrane"/>
    <property type="evidence" value="ECO:0007669"/>
    <property type="project" value="InterPro"/>
</dbReference>
<dbReference type="EMBL" id="VUNR01000010">
    <property type="protein sequence ID" value="MSU08623.1"/>
    <property type="molecule type" value="Genomic_DNA"/>
</dbReference>
<proteinExistence type="predicted"/>
<accession>A0A6I2UAT3</accession>
<evidence type="ECO:0000259" key="4">
    <source>
        <dbReference type="PROSITE" id="PS51208"/>
    </source>
</evidence>
<name>A0A6I2UAT3_9FIRM</name>
<reference evidence="5 6" key="1">
    <citation type="submission" date="2019-08" db="EMBL/GenBank/DDBJ databases">
        <title>In-depth cultivation of the pig gut microbiome towards novel bacterial diversity and tailored functional studies.</title>
        <authorList>
            <person name="Wylensek D."/>
            <person name="Hitch T.C.A."/>
            <person name="Clavel T."/>
        </authorList>
    </citation>
    <scope>NUCLEOTIDE SEQUENCE [LARGE SCALE GENOMIC DNA]</scope>
    <source>
        <strain evidence="5 6">WCA-693-APC-5D-A</strain>
    </source>
</reference>
<dbReference type="Gene3D" id="2.40.128.130">
    <property type="entry name" value="Autotransporter beta-domain"/>
    <property type="match status" value="1"/>
</dbReference>
<protein>
    <submittedName>
        <fullName evidence="5">Autotransporter domain-containing protein</fullName>
    </submittedName>
</protein>
<dbReference type="Proteomes" id="UP000433181">
    <property type="component" value="Unassembled WGS sequence"/>
</dbReference>
<keyword evidence="1" id="KW-0175">Coiled coil</keyword>
<dbReference type="PROSITE" id="PS51208">
    <property type="entry name" value="AUTOTRANSPORTER"/>
    <property type="match status" value="1"/>
</dbReference>
<feature type="signal peptide" evidence="3">
    <location>
        <begin position="1"/>
        <end position="25"/>
    </location>
</feature>
<dbReference type="InterPro" id="IPR036709">
    <property type="entry name" value="Autotransporte_beta_dom_sf"/>
</dbReference>
<feature type="region of interest" description="Disordered" evidence="2">
    <location>
        <begin position="46"/>
        <end position="295"/>
    </location>
</feature>